<dbReference type="SUPFAM" id="SSF55729">
    <property type="entry name" value="Acyl-CoA N-acyltransferases (Nat)"/>
    <property type="match status" value="1"/>
</dbReference>
<dbReference type="PIRSF" id="PIRSF037663">
    <property type="entry name" value="Acetyltransf_GNAT_prd"/>
    <property type="match status" value="1"/>
</dbReference>
<dbReference type="PROSITE" id="PS51186">
    <property type="entry name" value="GNAT"/>
    <property type="match status" value="1"/>
</dbReference>
<accession>A0AAJ2NJW0</accession>
<dbReference type="AlphaFoldDB" id="A0AAJ2NJW0"/>
<proteinExistence type="predicted"/>
<dbReference type="Proteomes" id="UP001285636">
    <property type="component" value="Unassembled WGS sequence"/>
</dbReference>
<feature type="domain" description="N-acetyltransferase" evidence="1">
    <location>
        <begin position="1"/>
        <end position="157"/>
    </location>
</feature>
<dbReference type="Gene3D" id="3.40.630.30">
    <property type="match status" value="1"/>
</dbReference>
<dbReference type="InterPro" id="IPR017255">
    <property type="entry name" value="AcTrfase_GNAT_prd"/>
</dbReference>
<dbReference type="FunFam" id="3.40.630.30:FF:000133">
    <property type="entry name" value="Acetyltransferase, GNAT family"/>
    <property type="match status" value="1"/>
</dbReference>
<dbReference type="GO" id="GO:0016747">
    <property type="term" value="F:acyltransferase activity, transferring groups other than amino-acyl groups"/>
    <property type="evidence" value="ECO:0007669"/>
    <property type="project" value="InterPro"/>
</dbReference>
<dbReference type="InterPro" id="IPR016181">
    <property type="entry name" value="Acyl_CoA_acyltransferase"/>
</dbReference>
<comment type="caution">
    <text evidence="2">The sequence shown here is derived from an EMBL/GenBank/DDBJ whole genome shotgun (WGS) entry which is preliminary data.</text>
</comment>
<dbReference type="RefSeq" id="WP_012958000.1">
    <property type="nucleotide sequence ID" value="NZ_CP117835.1"/>
</dbReference>
<organism evidence="2 3">
    <name type="scientific">Alkalihalophilus pseudofirmus</name>
    <name type="common">Bacillus pseudofirmus</name>
    <dbReference type="NCBI Taxonomy" id="79885"/>
    <lineage>
        <taxon>Bacteria</taxon>
        <taxon>Bacillati</taxon>
        <taxon>Bacillota</taxon>
        <taxon>Bacilli</taxon>
        <taxon>Bacillales</taxon>
        <taxon>Bacillaceae</taxon>
        <taxon>Alkalihalophilus</taxon>
    </lineage>
</organism>
<reference evidence="2" key="1">
    <citation type="submission" date="2023-10" db="EMBL/GenBank/DDBJ databases">
        <title>Screening of Alkalihalophilus pseudofirmusBZ-TG-HK211 and Its Alleviation of Salt Stress on Rapeseed Growth.</title>
        <authorList>
            <person name="Zhao B."/>
            <person name="Guo T."/>
        </authorList>
    </citation>
    <scope>NUCLEOTIDE SEQUENCE</scope>
    <source>
        <strain evidence="2">BZ-TG-HK211</strain>
    </source>
</reference>
<dbReference type="Pfam" id="PF00583">
    <property type="entry name" value="Acetyltransf_1"/>
    <property type="match status" value="1"/>
</dbReference>
<gene>
    <name evidence="2" type="ORF">RYX45_01190</name>
</gene>
<name>A0AAJ2NJW0_ALKPS</name>
<evidence type="ECO:0000313" key="3">
    <source>
        <dbReference type="Proteomes" id="UP001285636"/>
    </source>
</evidence>
<dbReference type="CDD" id="cd04301">
    <property type="entry name" value="NAT_SF"/>
    <property type="match status" value="1"/>
</dbReference>
<sequence length="161" mass="18537">MNIRHLAEADYDRVISVIDEWWGGRMMSDMLQRLFFIHFQETSFVIEEKHKIIGFLVGFPSQTDPNIGYIHFVGIHPKARKEGHARILYEAFFEKIKELGCDNVLCVTSPVNKGSIAFHKRMGFTIKPGTKVVNGISIYENYDGPGKDRIIFTKSLDEKRT</sequence>
<evidence type="ECO:0000313" key="2">
    <source>
        <dbReference type="EMBL" id="MDV2883777.1"/>
    </source>
</evidence>
<protein>
    <submittedName>
        <fullName evidence="2">GNAT family N-acetyltransferase</fullName>
    </submittedName>
</protein>
<dbReference type="PANTHER" id="PTHR43072">
    <property type="entry name" value="N-ACETYLTRANSFERASE"/>
    <property type="match status" value="1"/>
</dbReference>
<evidence type="ECO:0000259" key="1">
    <source>
        <dbReference type="PROSITE" id="PS51186"/>
    </source>
</evidence>
<dbReference type="EMBL" id="JAWJAY010000001">
    <property type="protein sequence ID" value="MDV2883777.1"/>
    <property type="molecule type" value="Genomic_DNA"/>
</dbReference>
<dbReference type="PANTHER" id="PTHR43072:SF36">
    <property type="entry name" value="RIBOSOMAL-PROTEIN-ALANINE ACETYLTRANSFERASE"/>
    <property type="match status" value="1"/>
</dbReference>
<dbReference type="InterPro" id="IPR000182">
    <property type="entry name" value="GNAT_dom"/>
</dbReference>